<gene>
    <name evidence="2" type="ORF">GOBAR_AA16854</name>
</gene>
<organism evidence="2 3">
    <name type="scientific">Gossypium barbadense</name>
    <name type="common">Sea Island cotton</name>
    <name type="synonym">Hibiscus barbadensis</name>
    <dbReference type="NCBI Taxonomy" id="3634"/>
    <lineage>
        <taxon>Eukaryota</taxon>
        <taxon>Viridiplantae</taxon>
        <taxon>Streptophyta</taxon>
        <taxon>Embryophyta</taxon>
        <taxon>Tracheophyta</taxon>
        <taxon>Spermatophyta</taxon>
        <taxon>Magnoliopsida</taxon>
        <taxon>eudicotyledons</taxon>
        <taxon>Gunneridae</taxon>
        <taxon>Pentapetalae</taxon>
        <taxon>rosids</taxon>
        <taxon>malvids</taxon>
        <taxon>Malvales</taxon>
        <taxon>Malvaceae</taxon>
        <taxon>Malvoideae</taxon>
        <taxon>Gossypium</taxon>
    </lineage>
</organism>
<evidence type="ECO:0000313" key="3">
    <source>
        <dbReference type="Proteomes" id="UP000239757"/>
    </source>
</evidence>
<evidence type="ECO:0000313" key="2">
    <source>
        <dbReference type="EMBL" id="PPS03817.1"/>
    </source>
</evidence>
<sequence>MDVNLNCDKGGMMNEILPPADFEVEQLANSQPMPPSAVAKAKHHQEGSAAMVEIESSGATASSSQYSDKAPSLFLHLPRLCLMPVHLCRECLDLKPCLLDGVRGATVLETLKTPNHENVLHVNLAAPEFATWFSNCPSLLLQTNAKGQTLLHVAARYGQYSGVVKLLIKPCAKPRDGDLEKLGMDQLNAIREMLRITDQESNTALYEAARCGNVEVVKGLLELEDPDFPYFITKATRLRST</sequence>
<feature type="repeat" description="ANK" evidence="1">
    <location>
        <begin position="146"/>
        <end position="169"/>
    </location>
</feature>
<dbReference type="Gene3D" id="1.25.40.20">
    <property type="entry name" value="Ankyrin repeat-containing domain"/>
    <property type="match status" value="1"/>
</dbReference>
<dbReference type="OrthoDB" id="1847170at2759"/>
<dbReference type="InterPro" id="IPR002110">
    <property type="entry name" value="Ankyrin_rpt"/>
</dbReference>
<dbReference type="SMART" id="SM00248">
    <property type="entry name" value="ANK"/>
    <property type="match status" value="2"/>
</dbReference>
<protein>
    <submittedName>
        <fullName evidence="2">Uncharacterized protein</fullName>
    </submittedName>
</protein>
<dbReference type="SUPFAM" id="SSF48403">
    <property type="entry name" value="Ankyrin repeat"/>
    <property type="match status" value="1"/>
</dbReference>
<dbReference type="PANTHER" id="PTHR24121">
    <property type="entry name" value="NO MECHANORECEPTOR POTENTIAL C, ISOFORM D-RELATED"/>
    <property type="match status" value="1"/>
</dbReference>
<dbReference type="Proteomes" id="UP000239757">
    <property type="component" value="Unassembled WGS sequence"/>
</dbReference>
<accession>A0A2P5XKG1</accession>
<name>A0A2P5XKG1_GOSBA</name>
<keyword evidence="1" id="KW-0040">ANK repeat</keyword>
<dbReference type="AlphaFoldDB" id="A0A2P5XKG1"/>
<dbReference type="InterPro" id="IPR036770">
    <property type="entry name" value="Ankyrin_rpt-contain_sf"/>
</dbReference>
<dbReference type="EMBL" id="KZ664689">
    <property type="protein sequence ID" value="PPS03817.1"/>
    <property type="molecule type" value="Genomic_DNA"/>
</dbReference>
<dbReference type="Pfam" id="PF12796">
    <property type="entry name" value="Ank_2"/>
    <property type="match status" value="1"/>
</dbReference>
<evidence type="ECO:0000256" key="1">
    <source>
        <dbReference type="PROSITE-ProRule" id="PRU00023"/>
    </source>
</evidence>
<dbReference type="PROSITE" id="PS50088">
    <property type="entry name" value="ANK_REPEAT"/>
    <property type="match status" value="1"/>
</dbReference>
<proteinExistence type="predicted"/>
<dbReference type="PANTHER" id="PTHR24121:SF22">
    <property type="entry name" value="PROTEIN ACCELERATED CELL DEATH 6-LIKE"/>
    <property type="match status" value="1"/>
</dbReference>
<dbReference type="PROSITE" id="PS50297">
    <property type="entry name" value="ANK_REP_REGION"/>
    <property type="match status" value="1"/>
</dbReference>
<reference evidence="2 3" key="1">
    <citation type="submission" date="2015-01" db="EMBL/GenBank/DDBJ databases">
        <title>Genome of allotetraploid Gossypium barbadense reveals genomic plasticity and fiber elongation in cotton evolution.</title>
        <authorList>
            <person name="Chen X."/>
            <person name="Liu X."/>
            <person name="Zhao B."/>
            <person name="Zheng H."/>
            <person name="Hu Y."/>
            <person name="Lu G."/>
            <person name="Yang C."/>
            <person name="Chen J."/>
            <person name="Shan C."/>
            <person name="Zhang L."/>
            <person name="Zhou Y."/>
            <person name="Wang L."/>
            <person name="Guo W."/>
            <person name="Bai Y."/>
            <person name="Ruan J."/>
            <person name="Shangguan X."/>
            <person name="Mao Y."/>
            <person name="Jiang J."/>
            <person name="Zhu Y."/>
            <person name="Lei J."/>
            <person name="Kang H."/>
            <person name="Chen S."/>
            <person name="He X."/>
            <person name="Wang R."/>
            <person name="Wang Y."/>
            <person name="Chen J."/>
            <person name="Wang L."/>
            <person name="Yu S."/>
            <person name="Wang B."/>
            <person name="Wei J."/>
            <person name="Song S."/>
            <person name="Lu X."/>
            <person name="Gao Z."/>
            <person name="Gu W."/>
            <person name="Deng X."/>
            <person name="Ma D."/>
            <person name="Wang S."/>
            <person name="Liang W."/>
            <person name="Fang L."/>
            <person name="Cai C."/>
            <person name="Zhu X."/>
            <person name="Zhou B."/>
            <person name="Zhang Y."/>
            <person name="Chen Z."/>
            <person name="Xu S."/>
            <person name="Zhu R."/>
            <person name="Wang S."/>
            <person name="Zhang T."/>
            <person name="Zhao G."/>
        </authorList>
    </citation>
    <scope>NUCLEOTIDE SEQUENCE [LARGE SCALE GENOMIC DNA]</scope>
    <source>
        <strain evidence="3">cv. Xinhai21</strain>
        <tissue evidence="2">Leaf</tissue>
    </source>
</reference>